<organism evidence="1">
    <name type="scientific">bioreactor metagenome</name>
    <dbReference type="NCBI Taxonomy" id="1076179"/>
    <lineage>
        <taxon>unclassified sequences</taxon>
        <taxon>metagenomes</taxon>
        <taxon>ecological metagenomes</taxon>
    </lineage>
</organism>
<proteinExistence type="predicted"/>
<dbReference type="AlphaFoldDB" id="A0A644T974"/>
<accession>A0A644T974</accession>
<name>A0A644T974_9ZZZZ</name>
<gene>
    <name evidence="1" type="ORF">SDC9_08965</name>
</gene>
<evidence type="ECO:0000313" key="1">
    <source>
        <dbReference type="EMBL" id="MPL63339.1"/>
    </source>
</evidence>
<dbReference type="EMBL" id="VSSQ01000021">
    <property type="protein sequence ID" value="MPL63339.1"/>
    <property type="molecule type" value="Genomic_DNA"/>
</dbReference>
<comment type="caution">
    <text evidence="1">The sequence shown here is derived from an EMBL/GenBank/DDBJ whole genome shotgun (WGS) entry which is preliminary data.</text>
</comment>
<protein>
    <submittedName>
        <fullName evidence="1">Uncharacterized protein</fullName>
    </submittedName>
</protein>
<reference evidence="1" key="1">
    <citation type="submission" date="2019-08" db="EMBL/GenBank/DDBJ databases">
        <authorList>
            <person name="Kucharzyk K."/>
            <person name="Murdoch R.W."/>
            <person name="Higgins S."/>
            <person name="Loffler F."/>
        </authorList>
    </citation>
    <scope>NUCLEOTIDE SEQUENCE</scope>
</reference>
<sequence>MDLIITLIIMAALYFIPEVLRRKKPQEYKYPEIPDTQSLPKPVSLPTMKKAPHYKPKEVVIPSNFNSSTHPLLEKGGHHETLPSLPIASIEKNRTSPNIQFDQTAVLNGVIWAEVLLPPRAHRPLEMVKPPQK</sequence>